<name>A0A2M7UXR4_9BACT</name>
<keyword evidence="13 15" id="KW-0030">Aminoacyl-tRNA synthetase</keyword>
<dbReference type="CDD" id="cd00769">
    <property type="entry name" value="PheRS_beta_core"/>
    <property type="match status" value="1"/>
</dbReference>
<dbReference type="PROSITE" id="PS51483">
    <property type="entry name" value="B5"/>
    <property type="match status" value="1"/>
</dbReference>
<dbReference type="Gene3D" id="3.30.930.10">
    <property type="entry name" value="Bira Bifunctional Protein, Domain 2"/>
    <property type="match status" value="1"/>
</dbReference>
<dbReference type="Pfam" id="PF03483">
    <property type="entry name" value="B3_4"/>
    <property type="match status" value="1"/>
</dbReference>
<dbReference type="InterPro" id="IPR041616">
    <property type="entry name" value="PheRS_beta_core"/>
</dbReference>
<dbReference type="GO" id="GO:0000049">
    <property type="term" value="F:tRNA binding"/>
    <property type="evidence" value="ECO:0007669"/>
    <property type="project" value="UniProtKB-KW"/>
</dbReference>
<evidence type="ECO:0000313" key="19">
    <source>
        <dbReference type="Proteomes" id="UP000230760"/>
    </source>
</evidence>
<comment type="similarity">
    <text evidence="2 15">Belongs to the phenylalanyl-tRNA synthetase beta subunit family. Type 1 subfamily.</text>
</comment>
<dbReference type="Pfam" id="PF03147">
    <property type="entry name" value="FDX-ACB"/>
    <property type="match status" value="1"/>
</dbReference>
<dbReference type="EMBL" id="PFPB01000053">
    <property type="protein sequence ID" value="PIZ88766.1"/>
    <property type="molecule type" value="Genomic_DNA"/>
</dbReference>
<evidence type="ECO:0000256" key="8">
    <source>
        <dbReference type="ARBA" id="ARBA00022741"/>
    </source>
</evidence>
<evidence type="ECO:0000256" key="7">
    <source>
        <dbReference type="ARBA" id="ARBA00022723"/>
    </source>
</evidence>
<dbReference type="InterPro" id="IPR036690">
    <property type="entry name" value="Fdx_antiC-bd_sf"/>
</dbReference>
<proteinExistence type="inferred from homology"/>
<dbReference type="InterPro" id="IPR009061">
    <property type="entry name" value="DNA-bd_dom_put_sf"/>
</dbReference>
<dbReference type="InterPro" id="IPR004532">
    <property type="entry name" value="Phe-tRNA-ligase_IIc_bsu_bact"/>
</dbReference>
<dbReference type="GO" id="GO:0000287">
    <property type="term" value="F:magnesium ion binding"/>
    <property type="evidence" value="ECO:0007669"/>
    <property type="project" value="UniProtKB-UniRule"/>
</dbReference>
<dbReference type="InterPro" id="IPR005146">
    <property type="entry name" value="B3/B4_tRNA-bd"/>
</dbReference>
<dbReference type="Pfam" id="PF03484">
    <property type="entry name" value="B5"/>
    <property type="match status" value="1"/>
</dbReference>
<dbReference type="NCBIfam" id="TIGR00472">
    <property type="entry name" value="pheT_bact"/>
    <property type="match status" value="1"/>
</dbReference>
<dbReference type="InterPro" id="IPR045060">
    <property type="entry name" value="Phe-tRNA-ligase_IIc_bsu"/>
</dbReference>
<dbReference type="SUPFAM" id="SSF56037">
    <property type="entry name" value="PheT/TilS domain"/>
    <property type="match status" value="1"/>
</dbReference>
<comment type="subcellular location">
    <subcellularLocation>
        <location evidence="1 15">Cytoplasm</location>
    </subcellularLocation>
</comment>
<evidence type="ECO:0000256" key="10">
    <source>
        <dbReference type="ARBA" id="ARBA00022842"/>
    </source>
</evidence>
<dbReference type="FunFam" id="3.50.40.10:FF:000001">
    <property type="entry name" value="Phenylalanine--tRNA ligase beta subunit"/>
    <property type="match status" value="1"/>
</dbReference>
<evidence type="ECO:0000256" key="11">
    <source>
        <dbReference type="ARBA" id="ARBA00022884"/>
    </source>
</evidence>
<dbReference type="FunFam" id="3.30.70.380:FF:000001">
    <property type="entry name" value="Phenylalanine--tRNA ligase beta subunit"/>
    <property type="match status" value="1"/>
</dbReference>
<dbReference type="Gene3D" id="3.50.40.10">
    <property type="entry name" value="Phenylalanyl-trna Synthetase, Chain B, domain 3"/>
    <property type="match status" value="1"/>
</dbReference>
<comment type="cofactor">
    <cofactor evidence="15">
        <name>Mg(2+)</name>
        <dbReference type="ChEBI" id="CHEBI:18420"/>
    </cofactor>
    <text evidence="15">Binds 2 magnesium ions per tetramer.</text>
</comment>
<dbReference type="Proteomes" id="UP000230760">
    <property type="component" value="Unassembled WGS sequence"/>
</dbReference>
<evidence type="ECO:0000259" key="16">
    <source>
        <dbReference type="PROSITE" id="PS51447"/>
    </source>
</evidence>
<keyword evidence="4 15" id="KW-0963">Cytoplasm</keyword>
<evidence type="ECO:0000259" key="17">
    <source>
        <dbReference type="PROSITE" id="PS51483"/>
    </source>
</evidence>
<protein>
    <recommendedName>
        <fullName evidence="15">Phenylalanine--tRNA ligase beta subunit</fullName>
        <ecNumber evidence="15">6.1.1.20</ecNumber>
    </recommendedName>
    <alternativeName>
        <fullName evidence="15">Phenylalanyl-tRNA synthetase beta subunit</fullName>
        <shortName evidence="15">PheRS</shortName>
    </alternativeName>
</protein>
<keyword evidence="10 15" id="KW-0460">Magnesium</keyword>
<organism evidence="18 19">
    <name type="scientific">Candidatus Nealsonbacteria bacterium CG_4_10_14_0_2_um_filter_38_17</name>
    <dbReference type="NCBI Taxonomy" id="1974680"/>
    <lineage>
        <taxon>Bacteria</taxon>
        <taxon>Candidatus Nealsoniibacteriota</taxon>
    </lineage>
</organism>
<evidence type="ECO:0000256" key="2">
    <source>
        <dbReference type="ARBA" id="ARBA00008653"/>
    </source>
</evidence>
<keyword evidence="6 15" id="KW-0436">Ligase</keyword>
<evidence type="ECO:0000256" key="4">
    <source>
        <dbReference type="ARBA" id="ARBA00022490"/>
    </source>
</evidence>
<dbReference type="GO" id="GO:0005524">
    <property type="term" value="F:ATP binding"/>
    <property type="evidence" value="ECO:0007669"/>
    <property type="project" value="UniProtKB-UniRule"/>
</dbReference>
<dbReference type="EC" id="6.1.1.20" evidence="15"/>
<keyword evidence="8 15" id="KW-0547">Nucleotide-binding</keyword>
<evidence type="ECO:0000256" key="12">
    <source>
        <dbReference type="ARBA" id="ARBA00022917"/>
    </source>
</evidence>
<feature type="binding site" evidence="15">
    <location>
        <position position="368"/>
    </location>
    <ligand>
        <name>Mg(2+)</name>
        <dbReference type="ChEBI" id="CHEBI:18420"/>
        <note>shared with alpha subunit</note>
    </ligand>
</feature>
<evidence type="ECO:0000256" key="15">
    <source>
        <dbReference type="HAMAP-Rule" id="MF_00283"/>
    </source>
</evidence>
<keyword evidence="5" id="KW-0820">tRNA-binding</keyword>
<dbReference type="PANTHER" id="PTHR10947:SF0">
    <property type="entry name" value="PHENYLALANINE--TRNA LIGASE BETA SUBUNIT"/>
    <property type="match status" value="1"/>
</dbReference>
<dbReference type="GO" id="GO:0004826">
    <property type="term" value="F:phenylalanine-tRNA ligase activity"/>
    <property type="evidence" value="ECO:0007669"/>
    <property type="project" value="UniProtKB-UniRule"/>
</dbReference>
<evidence type="ECO:0000256" key="1">
    <source>
        <dbReference type="ARBA" id="ARBA00004496"/>
    </source>
</evidence>
<dbReference type="AlphaFoldDB" id="A0A2M7UXR4"/>
<dbReference type="SUPFAM" id="SSF55681">
    <property type="entry name" value="Class II aaRS and biotin synthetases"/>
    <property type="match status" value="1"/>
</dbReference>
<dbReference type="SMART" id="SM00874">
    <property type="entry name" value="B5"/>
    <property type="match status" value="1"/>
</dbReference>
<comment type="catalytic activity">
    <reaction evidence="14 15">
        <text>tRNA(Phe) + L-phenylalanine + ATP = L-phenylalanyl-tRNA(Phe) + AMP + diphosphate + H(+)</text>
        <dbReference type="Rhea" id="RHEA:19413"/>
        <dbReference type="Rhea" id="RHEA-COMP:9668"/>
        <dbReference type="Rhea" id="RHEA-COMP:9699"/>
        <dbReference type="ChEBI" id="CHEBI:15378"/>
        <dbReference type="ChEBI" id="CHEBI:30616"/>
        <dbReference type="ChEBI" id="CHEBI:33019"/>
        <dbReference type="ChEBI" id="CHEBI:58095"/>
        <dbReference type="ChEBI" id="CHEBI:78442"/>
        <dbReference type="ChEBI" id="CHEBI:78531"/>
        <dbReference type="ChEBI" id="CHEBI:456215"/>
        <dbReference type="EC" id="6.1.1.20"/>
    </reaction>
</comment>
<comment type="caution">
    <text evidence="18">The sequence shown here is derived from an EMBL/GenBank/DDBJ whole genome shotgun (WGS) entry which is preliminary data.</text>
</comment>
<dbReference type="HAMAP" id="MF_00283">
    <property type="entry name" value="Phe_tRNA_synth_beta1"/>
    <property type="match status" value="1"/>
</dbReference>
<feature type="binding site" evidence="15">
    <location>
        <position position="365"/>
    </location>
    <ligand>
        <name>Mg(2+)</name>
        <dbReference type="ChEBI" id="CHEBI:18420"/>
        <note>shared with alpha subunit</note>
    </ligand>
</feature>
<dbReference type="InterPro" id="IPR045864">
    <property type="entry name" value="aa-tRNA-synth_II/BPL/LPL"/>
</dbReference>
<dbReference type="InterPro" id="IPR005121">
    <property type="entry name" value="Fdx_antiC-bd"/>
</dbReference>
<keyword evidence="12 15" id="KW-0648">Protein biosynthesis</keyword>
<evidence type="ECO:0000313" key="18">
    <source>
        <dbReference type="EMBL" id="PIZ88766.1"/>
    </source>
</evidence>
<evidence type="ECO:0000256" key="9">
    <source>
        <dbReference type="ARBA" id="ARBA00022840"/>
    </source>
</evidence>
<comment type="subunit">
    <text evidence="3 15">Tetramer of two alpha and two beta subunits.</text>
</comment>
<dbReference type="SMART" id="SM00873">
    <property type="entry name" value="B3_4"/>
    <property type="match status" value="1"/>
</dbReference>
<dbReference type="Gene3D" id="3.30.56.10">
    <property type="match status" value="2"/>
</dbReference>
<dbReference type="SUPFAM" id="SSF46955">
    <property type="entry name" value="Putative DNA-binding domain"/>
    <property type="match status" value="2"/>
</dbReference>
<accession>A0A2M7UXR4</accession>
<feature type="binding site" evidence="15">
    <location>
        <position position="359"/>
    </location>
    <ligand>
        <name>Mg(2+)</name>
        <dbReference type="ChEBI" id="CHEBI:18420"/>
        <note>shared with alpha subunit</note>
    </ligand>
</feature>
<feature type="binding site" evidence="15">
    <location>
        <position position="369"/>
    </location>
    <ligand>
        <name>Mg(2+)</name>
        <dbReference type="ChEBI" id="CHEBI:18420"/>
        <note>shared with alpha subunit</note>
    </ligand>
</feature>
<dbReference type="Pfam" id="PF17759">
    <property type="entry name" value="tRNA_synthFbeta"/>
    <property type="match status" value="1"/>
</dbReference>
<feature type="domain" description="FDX-ACB" evidence="16">
    <location>
        <begin position="603"/>
        <end position="696"/>
    </location>
</feature>
<evidence type="ECO:0000256" key="6">
    <source>
        <dbReference type="ARBA" id="ARBA00022598"/>
    </source>
</evidence>
<dbReference type="SMART" id="SM00896">
    <property type="entry name" value="FDX-ACB"/>
    <property type="match status" value="1"/>
</dbReference>
<dbReference type="InterPro" id="IPR005147">
    <property type="entry name" value="tRNA_synthase_B5-dom"/>
</dbReference>
<keyword evidence="11" id="KW-0694">RNA-binding</keyword>
<dbReference type="SUPFAM" id="SSF54991">
    <property type="entry name" value="Anticodon-binding domain of PheRS"/>
    <property type="match status" value="1"/>
</dbReference>
<dbReference type="PANTHER" id="PTHR10947">
    <property type="entry name" value="PHENYLALANYL-TRNA SYNTHETASE BETA CHAIN AND LEUCINE-RICH REPEAT-CONTAINING PROTEIN 47"/>
    <property type="match status" value="1"/>
</dbReference>
<keyword evidence="9 15" id="KW-0067">ATP-binding</keyword>
<evidence type="ECO:0000256" key="13">
    <source>
        <dbReference type="ARBA" id="ARBA00023146"/>
    </source>
</evidence>
<dbReference type="InterPro" id="IPR020825">
    <property type="entry name" value="Phe-tRNA_synthase-like_B3/B4"/>
</dbReference>
<evidence type="ECO:0000256" key="3">
    <source>
        <dbReference type="ARBA" id="ARBA00011209"/>
    </source>
</evidence>
<dbReference type="GO" id="GO:0006432">
    <property type="term" value="P:phenylalanyl-tRNA aminoacylation"/>
    <property type="evidence" value="ECO:0007669"/>
    <property type="project" value="UniProtKB-UniRule"/>
</dbReference>
<dbReference type="PROSITE" id="PS51447">
    <property type="entry name" value="FDX_ACB"/>
    <property type="match status" value="1"/>
</dbReference>
<gene>
    <name evidence="15" type="primary">pheT</name>
    <name evidence="18" type="ORF">COX90_02950</name>
</gene>
<evidence type="ECO:0000256" key="14">
    <source>
        <dbReference type="ARBA" id="ARBA00049255"/>
    </source>
</evidence>
<evidence type="ECO:0000256" key="5">
    <source>
        <dbReference type="ARBA" id="ARBA00022555"/>
    </source>
</evidence>
<reference evidence="19" key="1">
    <citation type="submission" date="2017-09" db="EMBL/GenBank/DDBJ databases">
        <title>Depth-based differentiation of microbial function through sediment-hosted aquifers and enrichment of novel symbionts in the deep terrestrial subsurface.</title>
        <authorList>
            <person name="Probst A.J."/>
            <person name="Ladd B."/>
            <person name="Jarett J.K."/>
            <person name="Geller-Mcgrath D.E."/>
            <person name="Sieber C.M.K."/>
            <person name="Emerson J.B."/>
            <person name="Anantharaman K."/>
            <person name="Thomas B.C."/>
            <person name="Malmstrom R."/>
            <person name="Stieglmeier M."/>
            <person name="Klingl A."/>
            <person name="Woyke T."/>
            <person name="Ryan C.M."/>
            <person name="Banfield J.F."/>
        </authorList>
    </citation>
    <scope>NUCLEOTIDE SEQUENCE [LARGE SCALE GENOMIC DNA]</scope>
</reference>
<dbReference type="Gene3D" id="3.30.70.380">
    <property type="entry name" value="Ferrodoxin-fold anticodon-binding domain"/>
    <property type="match status" value="1"/>
</dbReference>
<feature type="domain" description="B5" evidence="17">
    <location>
        <begin position="291"/>
        <end position="381"/>
    </location>
</feature>
<sequence>MKFSYNWIKNYLKGKTPSPEKMAELLTMHSFEVEKVEKIGNDWMLDIAVLPSRGPDCFSHLGIARECAAVSDSKFQVPDVRLREDKKIKAKDFVNVLVTDKNACSRYSARVITGIKVGPSPEWIQERLILCGLRPINNIVDITNYVMLETGQPLHAFDADKIDGKKIIVRFAREGEKLVTLDNQEFDLDSSILVIADSQKPIALAGIKGGRSPEIDESTKDIIIESANFNSAVIRKTSQKIGLKTDASLRFEHGLDQNLTVQSLDRVTALIQETAGGKISQGVIDFYPQKRVPRKISLDLDYVNKLLGIEIPEKEVKNILEKLGFKNVWLRQRFLRQRRTNLIKNRRSLLVEIPARRLDINLPEDLIEEIGRIYGYEKIPVVPPVMPIVPPERNDNLFWQSITKSILKEAGFTEAYNYSFIGDKEMKIFNYQKEGLIELENPLSQEQKYLCPSLIPNLLKNVFENQKYFKEIQIFELGKIFLRKQESKDKEQTTEKLMLTGLLTGDKFYDLKGIVDLLLNGLGISNIWYDEYRPSPEESNLVIWHQNKCAEIKVDNQEIGFLGEISPAIIEELKIKERVMVFDLDFDKLESIASEEHEYRPISKFPAAVRDLAVLVPVEIRVEEVLNKIETAGGALVRDVDLFDIYEGENLPEGKKNLAFHIIYQAKDHTLSSKELDEVQGKIIKALEEDLEWEVRK</sequence>
<keyword evidence="7 15" id="KW-0479">Metal-binding</keyword>
<dbReference type="GO" id="GO:0009328">
    <property type="term" value="C:phenylalanine-tRNA ligase complex"/>
    <property type="evidence" value="ECO:0007669"/>
    <property type="project" value="TreeGrafter"/>
</dbReference>